<dbReference type="EMBL" id="CAJVQC010013896">
    <property type="protein sequence ID" value="CAG8652307.1"/>
    <property type="molecule type" value="Genomic_DNA"/>
</dbReference>
<feature type="non-terminal residue" evidence="1">
    <location>
        <position position="1"/>
    </location>
</feature>
<evidence type="ECO:0000313" key="2">
    <source>
        <dbReference type="Proteomes" id="UP000789920"/>
    </source>
</evidence>
<keyword evidence="2" id="KW-1185">Reference proteome</keyword>
<evidence type="ECO:0000313" key="1">
    <source>
        <dbReference type="EMBL" id="CAG8652307.1"/>
    </source>
</evidence>
<dbReference type="Proteomes" id="UP000789920">
    <property type="component" value="Unassembled WGS sequence"/>
</dbReference>
<accession>A0ACA9NED0</accession>
<name>A0ACA9NED0_9GLOM</name>
<gene>
    <name evidence="1" type="ORF">RPERSI_LOCUS7926</name>
</gene>
<reference evidence="1" key="1">
    <citation type="submission" date="2021-06" db="EMBL/GenBank/DDBJ databases">
        <authorList>
            <person name="Kallberg Y."/>
            <person name="Tangrot J."/>
            <person name="Rosling A."/>
        </authorList>
    </citation>
    <scope>NUCLEOTIDE SEQUENCE</scope>
    <source>
        <strain evidence="1">MA461A</strain>
    </source>
</reference>
<sequence length="152" mass="17598">LNKILTPKKLGGFGIIVLSFLVCPVFQKNDFAERSFSTRRIRYICASCFASEGGHIYIRQGRGAISPYDCTDQHHDDSAKSLQFLARWINDISDSVERDIQHLLLYEIFKGIVTFFEKAKFIKNLKKKDISDEEHGDDKIRENQDKQEKIKL</sequence>
<comment type="caution">
    <text evidence="1">The sequence shown here is derived from an EMBL/GenBank/DDBJ whole genome shotgun (WGS) entry which is preliminary data.</text>
</comment>
<organism evidence="1 2">
    <name type="scientific">Racocetra persica</name>
    <dbReference type="NCBI Taxonomy" id="160502"/>
    <lineage>
        <taxon>Eukaryota</taxon>
        <taxon>Fungi</taxon>
        <taxon>Fungi incertae sedis</taxon>
        <taxon>Mucoromycota</taxon>
        <taxon>Glomeromycotina</taxon>
        <taxon>Glomeromycetes</taxon>
        <taxon>Diversisporales</taxon>
        <taxon>Gigasporaceae</taxon>
        <taxon>Racocetra</taxon>
    </lineage>
</organism>
<proteinExistence type="predicted"/>
<protein>
    <submittedName>
        <fullName evidence="1">12880_t:CDS:1</fullName>
    </submittedName>
</protein>